<reference evidence="1" key="1">
    <citation type="submission" date="2021-02" db="EMBL/GenBank/DDBJ databases">
        <authorList>
            <consortium name="DOE Joint Genome Institute"/>
            <person name="Ahrendt S."/>
            <person name="Looney B.P."/>
            <person name="Miyauchi S."/>
            <person name="Morin E."/>
            <person name="Drula E."/>
            <person name="Courty P.E."/>
            <person name="Chicoki N."/>
            <person name="Fauchery L."/>
            <person name="Kohler A."/>
            <person name="Kuo A."/>
            <person name="Labutti K."/>
            <person name="Pangilinan J."/>
            <person name="Lipzen A."/>
            <person name="Riley R."/>
            <person name="Andreopoulos W."/>
            <person name="He G."/>
            <person name="Johnson J."/>
            <person name="Barry K.W."/>
            <person name="Grigoriev I.V."/>
            <person name="Nagy L."/>
            <person name="Hibbett D."/>
            <person name="Henrissat B."/>
            <person name="Matheny P.B."/>
            <person name="Labbe J."/>
            <person name="Martin F."/>
        </authorList>
    </citation>
    <scope>NUCLEOTIDE SEQUENCE</scope>
    <source>
        <strain evidence="1">FP105234-sp</strain>
    </source>
</reference>
<evidence type="ECO:0000313" key="2">
    <source>
        <dbReference type="Proteomes" id="UP000814033"/>
    </source>
</evidence>
<comment type="caution">
    <text evidence="1">The sequence shown here is derived from an EMBL/GenBank/DDBJ whole genome shotgun (WGS) entry which is preliminary data.</text>
</comment>
<dbReference type="Proteomes" id="UP000814033">
    <property type="component" value="Unassembled WGS sequence"/>
</dbReference>
<sequence length="390" mass="42992">MAVQSVSCSTFANAASITPPTTSKRVGFCYTASPYFIVRRYFAGIALARRAKARSAQIDAQISRQSVSLQRECKILVLGTEGSGKSTIVRQMRLHEPESVSLDERLGMRSAVLAHLLTSALAVLDELERLNLELADSDSRDNADIVRGYVLDAADKDITEVVRAIDAIWHDSVVATRSGQFRLVDNANYFLDAAGRIGAGDYVPTDQDMLKARAPFGTVSKTQLPLGSVSIRLFEVRMQKSSKNKWMQAVDDITSIVFCASLADYDAEALGPTHRALDESLVLFENVVNSRWFQHTSVILALTKLDIFRAKLATVPLEKYAFDYKDGADAGKASKYILRQYMARNHAHLRVYPIIVEATDPAATVCNRTILTAVKDTILQSVLRTSNILP</sequence>
<evidence type="ECO:0000313" key="1">
    <source>
        <dbReference type="EMBL" id="KAI0046303.1"/>
    </source>
</evidence>
<proteinExistence type="predicted"/>
<name>A0ACB8RQE1_9AGAM</name>
<gene>
    <name evidence="1" type="ORF">FA95DRAFT_1403810</name>
</gene>
<organism evidence="1 2">
    <name type="scientific">Auriscalpium vulgare</name>
    <dbReference type="NCBI Taxonomy" id="40419"/>
    <lineage>
        <taxon>Eukaryota</taxon>
        <taxon>Fungi</taxon>
        <taxon>Dikarya</taxon>
        <taxon>Basidiomycota</taxon>
        <taxon>Agaricomycotina</taxon>
        <taxon>Agaricomycetes</taxon>
        <taxon>Russulales</taxon>
        <taxon>Auriscalpiaceae</taxon>
        <taxon>Auriscalpium</taxon>
    </lineage>
</organism>
<protein>
    <submittedName>
        <fullName evidence="1">G-protein alpha subunit</fullName>
    </submittedName>
</protein>
<reference evidence="1" key="2">
    <citation type="journal article" date="2022" name="New Phytol.">
        <title>Evolutionary transition to the ectomycorrhizal habit in the genomes of a hyperdiverse lineage of mushroom-forming fungi.</title>
        <authorList>
            <person name="Looney B."/>
            <person name="Miyauchi S."/>
            <person name="Morin E."/>
            <person name="Drula E."/>
            <person name="Courty P.E."/>
            <person name="Kohler A."/>
            <person name="Kuo A."/>
            <person name="LaButti K."/>
            <person name="Pangilinan J."/>
            <person name="Lipzen A."/>
            <person name="Riley R."/>
            <person name="Andreopoulos W."/>
            <person name="He G."/>
            <person name="Johnson J."/>
            <person name="Nolan M."/>
            <person name="Tritt A."/>
            <person name="Barry K.W."/>
            <person name="Grigoriev I.V."/>
            <person name="Nagy L.G."/>
            <person name="Hibbett D."/>
            <person name="Henrissat B."/>
            <person name="Matheny P.B."/>
            <person name="Labbe J."/>
            <person name="Martin F.M."/>
        </authorList>
    </citation>
    <scope>NUCLEOTIDE SEQUENCE</scope>
    <source>
        <strain evidence="1">FP105234-sp</strain>
    </source>
</reference>
<dbReference type="EMBL" id="MU275929">
    <property type="protein sequence ID" value="KAI0046303.1"/>
    <property type="molecule type" value="Genomic_DNA"/>
</dbReference>
<accession>A0ACB8RQE1</accession>
<keyword evidence="2" id="KW-1185">Reference proteome</keyword>